<keyword evidence="3" id="KW-1185">Reference proteome</keyword>
<comment type="caution">
    <text evidence="2">The sequence shown here is derived from an EMBL/GenBank/DDBJ whole genome shotgun (WGS) entry which is preliminary data.</text>
</comment>
<dbReference type="InterPro" id="IPR008979">
    <property type="entry name" value="Galactose-bd-like_sf"/>
</dbReference>
<dbReference type="Gene3D" id="2.60.120.260">
    <property type="entry name" value="Galactose-binding domain-like"/>
    <property type="match status" value="1"/>
</dbReference>
<sequence length="317" mass="35562">MKTFQQDVVLVKTIWSRYVRRCFLSVNYSQPLSYRQSQIQQFQSLVSPSLWSRRRFTGHWPRIHTTESMLHIVILLSMVILSFAGCGPCQYDLVTGPYGVSDDAITASTTHRDCPIVKARFSSSRSWCPLYSGVGHFLQVEFRSVSMLKAIQTKGREDYSQWVSLYSVNISMDGITWTSLSNSTGDVQVFPGNSDRNTVVTNELEGTVIAKYIRVISVSMHSHGSMRLEVQGCPYSEISSTCHRWGAKLGSTGDVLSILLDTDASNQGLCGLKCYRQPECDSFLLDVKSDQCRLLKGSVNGSQITVDLDGVWYFVKI</sequence>
<dbReference type="SUPFAM" id="SSF49785">
    <property type="entry name" value="Galactose-binding domain-like"/>
    <property type="match status" value="1"/>
</dbReference>
<feature type="domain" description="F5/8 type C" evidence="1">
    <location>
        <begin position="86"/>
        <end position="233"/>
    </location>
</feature>
<dbReference type="CDD" id="cd00057">
    <property type="entry name" value="FA58C"/>
    <property type="match status" value="1"/>
</dbReference>
<organism evidence="2 3">
    <name type="scientific">Mizuhopecten yessoensis</name>
    <name type="common">Japanese scallop</name>
    <name type="synonym">Patinopecten yessoensis</name>
    <dbReference type="NCBI Taxonomy" id="6573"/>
    <lineage>
        <taxon>Eukaryota</taxon>
        <taxon>Metazoa</taxon>
        <taxon>Spiralia</taxon>
        <taxon>Lophotrochozoa</taxon>
        <taxon>Mollusca</taxon>
        <taxon>Bivalvia</taxon>
        <taxon>Autobranchia</taxon>
        <taxon>Pteriomorphia</taxon>
        <taxon>Pectinida</taxon>
        <taxon>Pectinoidea</taxon>
        <taxon>Pectinidae</taxon>
        <taxon>Mizuhopecten</taxon>
    </lineage>
</organism>
<gene>
    <name evidence="2" type="ORF">KP79_PYT23875</name>
</gene>
<dbReference type="SMART" id="SM00231">
    <property type="entry name" value="FA58C"/>
    <property type="match status" value="1"/>
</dbReference>
<reference evidence="2 3" key="1">
    <citation type="journal article" date="2017" name="Nat. Ecol. Evol.">
        <title>Scallop genome provides insights into evolution of bilaterian karyotype and development.</title>
        <authorList>
            <person name="Wang S."/>
            <person name="Zhang J."/>
            <person name="Jiao W."/>
            <person name="Li J."/>
            <person name="Xun X."/>
            <person name="Sun Y."/>
            <person name="Guo X."/>
            <person name="Huan P."/>
            <person name="Dong B."/>
            <person name="Zhang L."/>
            <person name="Hu X."/>
            <person name="Sun X."/>
            <person name="Wang J."/>
            <person name="Zhao C."/>
            <person name="Wang Y."/>
            <person name="Wang D."/>
            <person name="Huang X."/>
            <person name="Wang R."/>
            <person name="Lv J."/>
            <person name="Li Y."/>
            <person name="Zhang Z."/>
            <person name="Liu B."/>
            <person name="Lu W."/>
            <person name="Hui Y."/>
            <person name="Liang J."/>
            <person name="Zhou Z."/>
            <person name="Hou R."/>
            <person name="Li X."/>
            <person name="Liu Y."/>
            <person name="Li H."/>
            <person name="Ning X."/>
            <person name="Lin Y."/>
            <person name="Zhao L."/>
            <person name="Xing Q."/>
            <person name="Dou J."/>
            <person name="Li Y."/>
            <person name="Mao J."/>
            <person name="Guo H."/>
            <person name="Dou H."/>
            <person name="Li T."/>
            <person name="Mu C."/>
            <person name="Jiang W."/>
            <person name="Fu Q."/>
            <person name="Fu X."/>
            <person name="Miao Y."/>
            <person name="Liu J."/>
            <person name="Yu Q."/>
            <person name="Li R."/>
            <person name="Liao H."/>
            <person name="Li X."/>
            <person name="Kong Y."/>
            <person name="Jiang Z."/>
            <person name="Chourrout D."/>
            <person name="Li R."/>
            <person name="Bao Z."/>
        </authorList>
    </citation>
    <scope>NUCLEOTIDE SEQUENCE [LARGE SCALE GENOMIC DNA]</scope>
    <source>
        <strain evidence="2 3">PY_sf001</strain>
    </source>
</reference>
<dbReference type="EMBL" id="NEDP02005094">
    <property type="protein sequence ID" value="OWF43463.1"/>
    <property type="molecule type" value="Genomic_DNA"/>
</dbReference>
<dbReference type="InterPro" id="IPR000421">
    <property type="entry name" value="FA58C"/>
</dbReference>
<dbReference type="Pfam" id="PF00754">
    <property type="entry name" value="F5_F8_type_C"/>
    <property type="match status" value="1"/>
</dbReference>
<name>A0A210Q3Y8_MIZYE</name>
<dbReference type="Proteomes" id="UP000242188">
    <property type="component" value="Unassembled WGS sequence"/>
</dbReference>
<dbReference type="OrthoDB" id="6126389at2759"/>
<proteinExistence type="predicted"/>
<dbReference type="PANTHER" id="PTHR24543">
    <property type="entry name" value="MULTICOPPER OXIDASE-RELATED"/>
    <property type="match status" value="1"/>
</dbReference>
<evidence type="ECO:0000313" key="3">
    <source>
        <dbReference type="Proteomes" id="UP000242188"/>
    </source>
</evidence>
<accession>A0A210Q3Y8</accession>
<dbReference type="PROSITE" id="PS50022">
    <property type="entry name" value="FA58C_3"/>
    <property type="match status" value="1"/>
</dbReference>
<protein>
    <submittedName>
        <fullName evidence="2">Neurexin-4</fullName>
    </submittedName>
</protein>
<evidence type="ECO:0000313" key="2">
    <source>
        <dbReference type="EMBL" id="OWF43463.1"/>
    </source>
</evidence>
<dbReference type="PROSITE" id="PS01285">
    <property type="entry name" value="FA58C_1"/>
    <property type="match status" value="1"/>
</dbReference>
<evidence type="ECO:0000259" key="1">
    <source>
        <dbReference type="PROSITE" id="PS50022"/>
    </source>
</evidence>
<dbReference type="AlphaFoldDB" id="A0A210Q3Y8"/>